<dbReference type="Gene3D" id="3.10.350.10">
    <property type="entry name" value="LysM domain"/>
    <property type="match status" value="1"/>
</dbReference>
<dbReference type="CDD" id="cd00118">
    <property type="entry name" value="LysM"/>
    <property type="match status" value="1"/>
</dbReference>
<protein>
    <submittedName>
        <fullName evidence="3">LysM peptidoglycan-binding domain-containing protein</fullName>
    </submittedName>
</protein>
<dbReference type="InterPro" id="IPR018392">
    <property type="entry name" value="LysM"/>
</dbReference>
<accession>A0A7G9W5K8</accession>
<reference evidence="3 4" key="1">
    <citation type="submission" date="2020-07" db="EMBL/GenBank/DDBJ databases">
        <title>Alkalicella. sp. LB2 genome.</title>
        <authorList>
            <person name="Postec A."/>
            <person name="Quemeneur M."/>
        </authorList>
    </citation>
    <scope>NUCLEOTIDE SEQUENCE [LARGE SCALE GENOMIC DNA]</scope>
    <source>
        <strain evidence="3 4">LB2</strain>
    </source>
</reference>
<dbReference type="SUPFAM" id="SSF54106">
    <property type="entry name" value="LysM domain"/>
    <property type="match status" value="1"/>
</dbReference>
<evidence type="ECO:0000313" key="3">
    <source>
        <dbReference type="EMBL" id="QNO13970.1"/>
    </source>
</evidence>
<sequence>MKKKIPKKQYHKCPHKPHKPKPCPPTECPEGFFRYTVRPGDTIFFIARRLGVDQGLIIANNPLPDPSLIFPGQVLCVPIPISFPCTVELLPLPETPPTIRGEVLVERTVTGQHQATITARNLVPPSVFGDFDAYVGEVAIEGIGVFGVVLTEPQTNIQVGFITFPRPVLYAGAVVTVRPINTQTAVEGPPILQRDLSQCARPVDFIPPKG</sequence>
<feature type="region of interest" description="Disordered" evidence="1">
    <location>
        <begin position="1"/>
        <end position="22"/>
    </location>
</feature>
<dbReference type="Pfam" id="PF01476">
    <property type="entry name" value="LysM"/>
    <property type="match status" value="1"/>
</dbReference>
<dbReference type="Proteomes" id="UP000516160">
    <property type="component" value="Chromosome"/>
</dbReference>
<dbReference type="InterPro" id="IPR036779">
    <property type="entry name" value="LysM_dom_sf"/>
</dbReference>
<gene>
    <name evidence="3" type="ORF">HYG86_03880</name>
</gene>
<evidence type="ECO:0000259" key="2">
    <source>
        <dbReference type="PROSITE" id="PS51782"/>
    </source>
</evidence>
<feature type="domain" description="LysM" evidence="2">
    <location>
        <begin position="33"/>
        <end position="77"/>
    </location>
</feature>
<organism evidence="3 4">
    <name type="scientific">Alkalicella caledoniensis</name>
    <dbReference type="NCBI Taxonomy" id="2731377"/>
    <lineage>
        <taxon>Bacteria</taxon>
        <taxon>Bacillati</taxon>
        <taxon>Bacillota</taxon>
        <taxon>Clostridia</taxon>
        <taxon>Eubacteriales</taxon>
        <taxon>Proteinivoracaceae</taxon>
        <taxon>Alkalicella</taxon>
    </lineage>
</organism>
<feature type="compositionally biased region" description="Basic residues" evidence="1">
    <location>
        <begin position="1"/>
        <end position="21"/>
    </location>
</feature>
<evidence type="ECO:0000313" key="4">
    <source>
        <dbReference type="Proteomes" id="UP000516160"/>
    </source>
</evidence>
<dbReference type="InterPro" id="IPR058968">
    <property type="entry name" value="YoqH-like"/>
</dbReference>
<keyword evidence="4" id="KW-1185">Reference proteome</keyword>
<dbReference type="RefSeq" id="WP_213167632.1">
    <property type="nucleotide sequence ID" value="NZ_CP058559.1"/>
</dbReference>
<dbReference type="AlphaFoldDB" id="A0A7G9W5K8"/>
<dbReference type="Pfam" id="PF26349">
    <property type="entry name" value="YoqH"/>
    <property type="match status" value="1"/>
</dbReference>
<dbReference type="SMART" id="SM00257">
    <property type="entry name" value="LysM"/>
    <property type="match status" value="1"/>
</dbReference>
<proteinExistence type="predicted"/>
<name>A0A7G9W5K8_ALKCA</name>
<dbReference type="KEGG" id="acae:HYG86_03880"/>
<dbReference type="PROSITE" id="PS51782">
    <property type="entry name" value="LYSM"/>
    <property type="match status" value="1"/>
</dbReference>
<dbReference type="EMBL" id="CP058559">
    <property type="protein sequence ID" value="QNO13970.1"/>
    <property type="molecule type" value="Genomic_DNA"/>
</dbReference>
<evidence type="ECO:0000256" key="1">
    <source>
        <dbReference type="SAM" id="MobiDB-lite"/>
    </source>
</evidence>